<dbReference type="OrthoDB" id="1694156at2759"/>
<evidence type="ECO:0000256" key="1">
    <source>
        <dbReference type="ARBA" id="ARBA00005234"/>
    </source>
</evidence>
<feature type="coiled-coil region" evidence="5">
    <location>
        <begin position="70"/>
        <end position="104"/>
    </location>
</feature>
<keyword evidence="8" id="KW-1185">Reference proteome</keyword>
<keyword evidence="2" id="KW-0645">Protease</keyword>
<dbReference type="GO" id="GO:0006508">
    <property type="term" value="P:proteolysis"/>
    <property type="evidence" value="ECO:0007669"/>
    <property type="project" value="UniProtKB-KW"/>
</dbReference>
<dbReference type="InterPro" id="IPR038765">
    <property type="entry name" value="Papain-like_cys_pep_sf"/>
</dbReference>
<sequence length="418" mass="48410">MNEYIEENNRESKRAILLKGKEVEHNCWKMIKIIHNLKVDDGDKVHVVVTETLEAASMGSMCDNYGDFNIEEILSEHHTLKKSNAELEGRIAKLESEVNLLKELVRSGSCVIAAEQDPSVEVEGVEKIKSFNIDAMSCSMSGSMLKKLYLRLYNFCVQRCSLTEGKRVLVSMYDGYLERNNLQSLKSRNWVDNMVVYFAAKFFMANELEKGVGIKRYIFTPRFSDIVVAKVGCFGTKSVGKWTMKEFSCLATNRNTPISLICGCDLVFVPTILNKHWYCYVLHLEDRKIFVLDSCRDTSTERERVDEAMKEKLQELFRLLLPTRTIVDADFELIYDPLPQQRMMCDCGIYLLKYMELWDGIKSWDGMHMPDFTVDEIQQFRRGLVCQWVLHPLNEHKTTTLMSANLVEDLYYDEQFAL</sequence>
<dbReference type="InterPro" id="IPR003653">
    <property type="entry name" value="Peptidase_C48_C"/>
</dbReference>
<organism evidence="7 8">
    <name type="scientific">Vigna angularis var. angularis</name>
    <dbReference type="NCBI Taxonomy" id="157739"/>
    <lineage>
        <taxon>Eukaryota</taxon>
        <taxon>Viridiplantae</taxon>
        <taxon>Streptophyta</taxon>
        <taxon>Embryophyta</taxon>
        <taxon>Tracheophyta</taxon>
        <taxon>Spermatophyta</taxon>
        <taxon>Magnoliopsida</taxon>
        <taxon>eudicotyledons</taxon>
        <taxon>Gunneridae</taxon>
        <taxon>Pentapetalae</taxon>
        <taxon>rosids</taxon>
        <taxon>fabids</taxon>
        <taxon>Fabales</taxon>
        <taxon>Fabaceae</taxon>
        <taxon>Papilionoideae</taxon>
        <taxon>50 kb inversion clade</taxon>
        <taxon>NPAAA clade</taxon>
        <taxon>indigoferoid/millettioid clade</taxon>
        <taxon>Phaseoleae</taxon>
        <taxon>Vigna</taxon>
    </lineage>
</organism>
<evidence type="ECO:0000313" key="8">
    <source>
        <dbReference type="Proteomes" id="UP000291084"/>
    </source>
</evidence>
<dbReference type="GO" id="GO:0016926">
    <property type="term" value="P:protein desumoylation"/>
    <property type="evidence" value="ECO:0007669"/>
    <property type="project" value="TreeGrafter"/>
</dbReference>
<accession>A0A0S3SXQ0</accession>
<dbReference type="Pfam" id="PF02902">
    <property type="entry name" value="Peptidase_C48"/>
    <property type="match status" value="1"/>
</dbReference>
<keyword evidence="5" id="KW-0175">Coiled coil</keyword>
<dbReference type="GO" id="GO:0016929">
    <property type="term" value="F:deSUMOylase activity"/>
    <property type="evidence" value="ECO:0007669"/>
    <property type="project" value="TreeGrafter"/>
</dbReference>
<dbReference type="PANTHER" id="PTHR12606:SF1">
    <property type="entry name" value="UBIQUITIN-LIKE-SPECIFIC PROTEASE 1A"/>
    <property type="match status" value="1"/>
</dbReference>
<dbReference type="EMBL" id="AP015042">
    <property type="protein sequence ID" value="BAT97638.1"/>
    <property type="molecule type" value="Genomic_DNA"/>
</dbReference>
<dbReference type="SUPFAM" id="SSF54001">
    <property type="entry name" value="Cysteine proteinases"/>
    <property type="match status" value="1"/>
</dbReference>
<comment type="similarity">
    <text evidence="1">Belongs to the peptidase C48 family.</text>
</comment>
<feature type="domain" description="Ubiquitin-like protease family profile" evidence="6">
    <location>
        <begin position="175"/>
        <end position="358"/>
    </location>
</feature>
<keyword evidence="4" id="KW-0788">Thiol protease</keyword>
<dbReference type="PROSITE" id="PS50600">
    <property type="entry name" value="ULP_PROTEASE"/>
    <property type="match status" value="1"/>
</dbReference>
<evidence type="ECO:0000256" key="2">
    <source>
        <dbReference type="ARBA" id="ARBA00022670"/>
    </source>
</evidence>
<dbReference type="PANTHER" id="PTHR12606">
    <property type="entry name" value="SENTRIN/SUMO-SPECIFIC PROTEASE"/>
    <property type="match status" value="1"/>
</dbReference>
<name>A0A0S3SXQ0_PHAAN</name>
<evidence type="ECO:0000256" key="5">
    <source>
        <dbReference type="SAM" id="Coils"/>
    </source>
</evidence>
<keyword evidence="3" id="KW-0378">Hydrolase</keyword>
<evidence type="ECO:0000259" key="6">
    <source>
        <dbReference type="PROSITE" id="PS50600"/>
    </source>
</evidence>
<reference evidence="7 8" key="1">
    <citation type="journal article" date="2015" name="Sci. Rep.">
        <title>The power of single molecule real-time sequencing technology in the de novo assembly of a eukaryotic genome.</title>
        <authorList>
            <person name="Sakai H."/>
            <person name="Naito K."/>
            <person name="Ogiso-Tanaka E."/>
            <person name="Takahashi Y."/>
            <person name="Iseki K."/>
            <person name="Muto C."/>
            <person name="Satou K."/>
            <person name="Teruya K."/>
            <person name="Shiroma A."/>
            <person name="Shimoji M."/>
            <person name="Hirano T."/>
            <person name="Itoh T."/>
            <person name="Kaga A."/>
            <person name="Tomooka N."/>
        </authorList>
    </citation>
    <scope>NUCLEOTIDE SEQUENCE [LARGE SCALE GENOMIC DNA]</scope>
    <source>
        <strain evidence="8">cv. Shumari</strain>
    </source>
</reference>
<dbReference type="GO" id="GO:0005634">
    <property type="term" value="C:nucleus"/>
    <property type="evidence" value="ECO:0007669"/>
    <property type="project" value="TreeGrafter"/>
</dbReference>
<dbReference type="Gene3D" id="3.40.395.10">
    <property type="entry name" value="Adenoviral Proteinase, Chain A"/>
    <property type="match status" value="1"/>
</dbReference>
<evidence type="ECO:0000256" key="4">
    <source>
        <dbReference type="ARBA" id="ARBA00022807"/>
    </source>
</evidence>
<gene>
    <name evidence="7" type="primary">Vigan.09G114400</name>
    <name evidence="7" type="ORF">VIGAN_09114400</name>
</gene>
<protein>
    <recommendedName>
        <fullName evidence="6">Ubiquitin-like protease family profile domain-containing protein</fullName>
    </recommendedName>
</protein>
<evidence type="ECO:0000256" key="3">
    <source>
        <dbReference type="ARBA" id="ARBA00022801"/>
    </source>
</evidence>
<proteinExistence type="inferred from homology"/>
<dbReference type="AlphaFoldDB" id="A0A0S3SXQ0"/>
<dbReference type="Proteomes" id="UP000291084">
    <property type="component" value="Chromosome 9"/>
</dbReference>
<evidence type="ECO:0000313" key="7">
    <source>
        <dbReference type="EMBL" id="BAT97638.1"/>
    </source>
</evidence>